<evidence type="ECO:0008006" key="5">
    <source>
        <dbReference type="Google" id="ProtNLM"/>
    </source>
</evidence>
<dbReference type="Proteomes" id="UP001228113">
    <property type="component" value="Chromosome"/>
</dbReference>
<reference evidence="3" key="1">
    <citation type="journal article" date="2023" name="Int. J. Syst. Evol. Microbiol.">
        <title>Mesoterricola silvestris gen. nov., sp. nov., Mesoterricola sediminis sp. nov., Geothrix oryzae sp. nov., Geothrix edaphica sp. nov., Geothrix rubra sp. nov., and Geothrix limicola sp. nov., six novel members of Acidobacteriota isolated from soils.</title>
        <authorList>
            <person name="Itoh H."/>
            <person name="Sugisawa Y."/>
            <person name="Mise K."/>
            <person name="Xu Z."/>
            <person name="Kuniyasu M."/>
            <person name="Ushijima N."/>
            <person name="Kawano K."/>
            <person name="Kobayashi E."/>
            <person name="Shiratori Y."/>
            <person name="Masuda Y."/>
            <person name="Senoo K."/>
        </authorList>
    </citation>
    <scope>NUCLEOTIDE SEQUENCE</scope>
    <source>
        <strain evidence="3">W786</strain>
    </source>
</reference>
<accession>A0AA48HHC5</accession>
<evidence type="ECO:0000256" key="2">
    <source>
        <dbReference type="SAM" id="SignalP"/>
    </source>
</evidence>
<keyword evidence="4" id="KW-1185">Reference proteome</keyword>
<feature type="region of interest" description="Disordered" evidence="1">
    <location>
        <begin position="25"/>
        <end position="51"/>
    </location>
</feature>
<dbReference type="AlphaFoldDB" id="A0AA48HHC5"/>
<dbReference type="EMBL" id="AP027081">
    <property type="protein sequence ID" value="BDU78243.1"/>
    <property type="molecule type" value="Genomic_DNA"/>
</dbReference>
<name>A0AA48HHC5_9BACT</name>
<dbReference type="Gene3D" id="1.10.150.320">
    <property type="entry name" value="Photosystem II 12 kDa extrinsic protein"/>
    <property type="match status" value="1"/>
</dbReference>
<evidence type="ECO:0000313" key="4">
    <source>
        <dbReference type="Proteomes" id="UP001228113"/>
    </source>
</evidence>
<feature type="compositionally biased region" description="Basic residues" evidence="1">
    <location>
        <begin position="32"/>
        <end position="48"/>
    </location>
</feature>
<evidence type="ECO:0000313" key="3">
    <source>
        <dbReference type="EMBL" id="BDU78243.1"/>
    </source>
</evidence>
<feature type="signal peptide" evidence="2">
    <location>
        <begin position="1"/>
        <end position="23"/>
    </location>
</feature>
<organism evidence="3 4">
    <name type="scientific">Mesoterricola sediminis</name>
    <dbReference type="NCBI Taxonomy" id="2927980"/>
    <lineage>
        <taxon>Bacteria</taxon>
        <taxon>Pseudomonadati</taxon>
        <taxon>Acidobacteriota</taxon>
        <taxon>Holophagae</taxon>
        <taxon>Holophagales</taxon>
        <taxon>Holophagaceae</taxon>
        <taxon>Mesoterricola</taxon>
    </lineage>
</organism>
<dbReference type="RefSeq" id="WP_316410636.1">
    <property type="nucleotide sequence ID" value="NZ_AP027081.1"/>
</dbReference>
<dbReference type="KEGG" id="msea:METESE_32010"/>
<dbReference type="Pfam" id="PF12836">
    <property type="entry name" value="HHH_3"/>
    <property type="match status" value="1"/>
</dbReference>
<proteinExistence type="predicted"/>
<sequence>MTRFPQLLLAATLALFAAAPAIAQEEEAPRAPVHKKTTKQAKPRKAPKKIPYEKRVDINKASREQILKVKGMTPTLVDRILRDRPYKTNAELITRSGFQRKDYDAVRGLIVCGQDLKAPAKPAPKK</sequence>
<feature type="chain" id="PRO_5041265564" description="Helix-hairpin-helix domain-containing protein" evidence="2">
    <location>
        <begin position="24"/>
        <end position="126"/>
    </location>
</feature>
<dbReference type="SUPFAM" id="SSF81585">
    <property type="entry name" value="PsbU/PolX domain-like"/>
    <property type="match status" value="1"/>
</dbReference>
<keyword evidence="2" id="KW-0732">Signal</keyword>
<evidence type="ECO:0000256" key="1">
    <source>
        <dbReference type="SAM" id="MobiDB-lite"/>
    </source>
</evidence>
<gene>
    <name evidence="3" type="ORF">METESE_32010</name>
</gene>
<protein>
    <recommendedName>
        <fullName evidence="5">Helix-hairpin-helix domain-containing protein</fullName>
    </recommendedName>
</protein>